<evidence type="ECO:0000313" key="2">
    <source>
        <dbReference type="EMBL" id="SLN66392.1"/>
    </source>
</evidence>
<feature type="domain" description="AB hydrolase-1" evidence="1">
    <location>
        <begin position="24"/>
        <end position="248"/>
    </location>
</feature>
<dbReference type="InterPro" id="IPR000073">
    <property type="entry name" value="AB_hydrolase_1"/>
</dbReference>
<evidence type="ECO:0000259" key="1">
    <source>
        <dbReference type="Pfam" id="PF00561"/>
    </source>
</evidence>
<dbReference type="EMBL" id="FWFL01000013">
    <property type="protein sequence ID" value="SLN66392.1"/>
    <property type="molecule type" value="Genomic_DNA"/>
</dbReference>
<gene>
    <name evidence="2" type="ORF">PEL8287_03670</name>
</gene>
<organism evidence="2 3">
    <name type="scientific">Roseovarius litorisediminis</name>
    <dbReference type="NCBI Taxonomy" id="1312363"/>
    <lineage>
        <taxon>Bacteria</taxon>
        <taxon>Pseudomonadati</taxon>
        <taxon>Pseudomonadota</taxon>
        <taxon>Alphaproteobacteria</taxon>
        <taxon>Rhodobacterales</taxon>
        <taxon>Roseobacteraceae</taxon>
        <taxon>Roseovarius</taxon>
    </lineage>
</organism>
<sequence length="260" mass="28391">MAARTDELIRVQPAPHRRAGSGQPLVLVHGFLGGSAQWEAEIAHFSATHDVIAPDLPGFGDASALPGCDRIEGMADYVIDFLDSLEIKSFTLLGHSMGGMIVQAIAAKIPDRIDRLVLYGTGPLGVMPNRFETIMQSRERLLADGVEKTIRRIGATWLVEGEKASGMPILTSIGECASQDAALQAFDAMENWDGRLQLEKIAMPTLILWGDTDRSYRWAQIETLWQKISDANLAVIPGTSHAAHLEKPRLVHAVLEDFLS</sequence>
<name>A0A1Y5TNM8_9RHOB</name>
<dbReference type="OrthoDB" id="9804723at2"/>
<dbReference type="InterPro" id="IPR029058">
    <property type="entry name" value="AB_hydrolase_fold"/>
</dbReference>
<dbReference type="Proteomes" id="UP000193827">
    <property type="component" value="Unassembled WGS sequence"/>
</dbReference>
<dbReference type="Gene3D" id="3.40.50.1820">
    <property type="entry name" value="alpha/beta hydrolase"/>
    <property type="match status" value="1"/>
</dbReference>
<dbReference type="AlphaFoldDB" id="A0A1Y5TNM8"/>
<dbReference type="SUPFAM" id="SSF53474">
    <property type="entry name" value="alpha/beta-Hydrolases"/>
    <property type="match status" value="1"/>
</dbReference>
<protein>
    <submittedName>
        <fullName evidence="2">Tropinesterase</fullName>
        <ecNumber evidence="2">3.1.1.10</ecNumber>
    </submittedName>
</protein>
<keyword evidence="2" id="KW-0378">Hydrolase</keyword>
<dbReference type="PRINTS" id="PR00111">
    <property type="entry name" value="ABHYDROLASE"/>
</dbReference>
<accession>A0A1Y5TNM8</accession>
<dbReference type="GO" id="GO:0050357">
    <property type="term" value="F:tropinesterase activity"/>
    <property type="evidence" value="ECO:0007669"/>
    <property type="project" value="UniProtKB-EC"/>
</dbReference>
<proteinExistence type="predicted"/>
<dbReference type="PANTHER" id="PTHR43798">
    <property type="entry name" value="MONOACYLGLYCEROL LIPASE"/>
    <property type="match status" value="1"/>
</dbReference>
<dbReference type="InterPro" id="IPR050266">
    <property type="entry name" value="AB_hydrolase_sf"/>
</dbReference>
<dbReference type="RefSeq" id="WP_085893870.1">
    <property type="nucleotide sequence ID" value="NZ_FWFL01000013.1"/>
</dbReference>
<keyword evidence="3" id="KW-1185">Reference proteome</keyword>
<dbReference type="EC" id="3.1.1.10" evidence="2"/>
<reference evidence="2 3" key="1">
    <citation type="submission" date="2017-03" db="EMBL/GenBank/DDBJ databases">
        <authorList>
            <person name="Afonso C.L."/>
            <person name="Miller P.J."/>
            <person name="Scott M.A."/>
            <person name="Spackman E."/>
            <person name="Goraichik I."/>
            <person name="Dimitrov K.M."/>
            <person name="Suarez D.L."/>
            <person name="Swayne D.E."/>
        </authorList>
    </citation>
    <scope>NUCLEOTIDE SEQUENCE [LARGE SCALE GENOMIC DNA]</scope>
    <source>
        <strain evidence="2 3">CECT 8287</strain>
    </source>
</reference>
<evidence type="ECO:0000313" key="3">
    <source>
        <dbReference type="Proteomes" id="UP000193827"/>
    </source>
</evidence>
<dbReference type="Pfam" id="PF00561">
    <property type="entry name" value="Abhydrolase_1"/>
    <property type="match status" value="1"/>
</dbReference>